<dbReference type="Proteomes" id="UP000194218">
    <property type="component" value="Chromosome"/>
</dbReference>
<evidence type="ECO:0000313" key="2">
    <source>
        <dbReference type="EMBL" id="ARQ69090.1"/>
    </source>
</evidence>
<accession>A0A1W7CXM5</accession>
<evidence type="ECO:0000313" key="3">
    <source>
        <dbReference type="Proteomes" id="UP000194218"/>
    </source>
</evidence>
<keyword evidence="3" id="KW-1185">Reference proteome</keyword>
<protein>
    <recommendedName>
        <fullName evidence="4">Integral membrane protein</fullName>
    </recommendedName>
</protein>
<gene>
    <name evidence="2" type="ORF">CAG99_09650</name>
</gene>
<evidence type="ECO:0008006" key="4">
    <source>
        <dbReference type="Google" id="ProtNLM"/>
    </source>
</evidence>
<dbReference type="EMBL" id="CP021121">
    <property type="protein sequence ID" value="ARQ69090.1"/>
    <property type="molecule type" value="Genomic_DNA"/>
</dbReference>
<organism evidence="2 3">
    <name type="scientific">Streptomyces marincola</name>
    <dbReference type="NCBI Taxonomy" id="2878388"/>
    <lineage>
        <taxon>Bacteria</taxon>
        <taxon>Bacillati</taxon>
        <taxon>Actinomycetota</taxon>
        <taxon>Actinomycetes</taxon>
        <taxon>Kitasatosporales</taxon>
        <taxon>Streptomycetaceae</taxon>
        <taxon>Streptomyces</taxon>
    </lineage>
</organism>
<dbReference type="RefSeq" id="WP_086158659.1">
    <property type="nucleotide sequence ID" value="NZ_CP021121.1"/>
</dbReference>
<reference evidence="2 3" key="1">
    <citation type="submission" date="2017-05" db="EMBL/GenBank/DDBJ databases">
        <title>Complete genome sequence of Streptomyces sp. SCSIO 03032 revealed the diverse biosynthetic pathways for its bioactive secondary metabolites.</title>
        <authorList>
            <person name="Ma L."/>
            <person name="Zhu Y."/>
            <person name="Zhang W."/>
            <person name="Zhang G."/>
            <person name="Tian X."/>
            <person name="Zhang S."/>
            <person name="Zhang C."/>
        </authorList>
    </citation>
    <scope>NUCLEOTIDE SEQUENCE [LARGE SCALE GENOMIC DNA]</scope>
    <source>
        <strain evidence="2 3">SCSIO 03032</strain>
    </source>
</reference>
<evidence type="ECO:0000256" key="1">
    <source>
        <dbReference type="SAM" id="Phobius"/>
    </source>
</evidence>
<dbReference type="OrthoDB" id="4558679at2"/>
<dbReference type="KEGG" id="smao:CAG99_09650"/>
<keyword evidence="1" id="KW-1133">Transmembrane helix</keyword>
<proteinExistence type="predicted"/>
<name>A0A1W7CXM5_9ACTN</name>
<sequence>MQPGWALRGVRAASFAGVCVVLALTGHVHMSGMAVPVPAALTAFGAVAGAAWALGARQRGPAAITSAMVAAQAGLHVLFSAAQPAAPPPPGPSPVRELAARLLCGNPAGHHPGPEEAARIVAMSGLAAPEHPHHPHPGAGASAGVAAALHAGHGAASDGMLAAHLAATVLSGLWLARGERIAFSLLRLLGARLAAPLRPRTARALALPPPARPPRPADRPGAPRLRLLLHTVISRGPPAAPAVR</sequence>
<feature type="transmembrane region" description="Helical" evidence="1">
    <location>
        <begin position="12"/>
        <end position="30"/>
    </location>
</feature>
<feature type="transmembrane region" description="Helical" evidence="1">
    <location>
        <begin position="36"/>
        <end position="55"/>
    </location>
</feature>
<keyword evidence="1" id="KW-0472">Membrane</keyword>
<keyword evidence="1" id="KW-0812">Transmembrane</keyword>
<dbReference type="AlphaFoldDB" id="A0A1W7CXM5"/>